<accession>A0A9P6QD92</accession>
<dbReference type="InterPro" id="IPR021346">
    <property type="entry name" value="Tma16"/>
</dbReference>
<evidence type="ECO:0008006" key="4">
    <source>
        <dbReference type="Google" id="ProtNLM"/>
    </source>
</evidence>
<keyword evidence="3" id="KW-1185">Reference proteome</keyword>
<dbReference type="InterPro" id="IPR038356">
    <property type="entry name" value="Tma16_sf"/>
</dbReference>
<evidence type="ECO:0000313" key="2">
    <source>
        <dbReference type="EMBL" id="KAG0263047.1"/>
    </source>
</evidence>
<dbReference type="PANTHER" id="PTHR13349:SF2">
    <property type="entry name" value="TRANSLATION MACHINERY-ASSOCIATED PROTEIN 16"/>
    <property type="match status" value="1"/>
</dbReference>
<name>A0A9P6QD92_9FUNG</name>
<dbReference type="EMBL" id="JAAAJB010000170">
    <property type="protein sequence ID" value="KAG0263047.1"/>
    <property type="molecule type" value="Genomic_DNA"/>
</dbReference>
<dbReference type="GO" id="GO:0005634">
    <property type="term" value="C:nucleus"/>
    <property type="evidence" value="ECO:0007669"/>
    <property type="project" value="TreeGrafter"/>
</dbReference>
<dbReference type="AlphaFoldDB" id="A0A9P6QD92"/>
<comment type="caution">
    <text evidence="2">The sequence shown here is derived from an EMBL/GenBank/DDBJ whole genome shotgun (WGS) entry which is preliminary data.</text>
</comment>
<dbReference type="Pfam" id="PF11176">
    <property type="entry name" value="Tma16"/>
    <property type="match status" value="1"/>
</dbReference>
<evidence type="ECO:0000256" key="1">
    <source>
        <dbReference type="ARBA" id="ARBA00034127"/>
    </source>
</evidence>
<proteinExistence type="inferred from homology"/>
<sequence>MPNNKRHTLKTIKNKETMHPSSRRAQQVMRVVLRKDRLEQRHRERVHLSNPIAERILWFRYAVSDEIESLTRPEMHQLIDEYLARNNEELEQLKALHRPGKVRPKAAREDLLAALIEREHKEYVSGIEIPDFTSPKNVKLLRAWEGDMNSVKRIRMIKLIDPKHMSKIVAQTAEMVEAKDSTMNE</sequence>
<comment type="similarity">
    <text evidence="1">Belongs to the TMA16 family.</text>
</comment>
<organism evidence="2 3">
    <name type="scientific">Actinomortierella ambigua</name>
    <dbReference type="NCBI Taxonomy" id="1343610"/>
    <lineage>
        <taxon>Eukaryota</taxon>
        <taxon>Fungi</taxon>
        <taxon>Fungi incertae sedis</taxon>
        <taxon>Mucoromycota</taxon>
        <taxon>Mortierellomycotina</taxon>
        <taxon>Mortierellomycetes</taxon>
        <taxon>Mortierellales</taxon>
        <taxon>Mortierellaceae</taxon>
        <taxon>Actinomortierella</taxon>
    </lineage>
</organism>
<dbReference type="OrthoDB" id="270284at2759"/>
<protein>
    <recommendedName>
        <fullName evidence="4">Translation machinery-associated protein 16</fullName>
    </recommendedName>
</protein>
<dbReference type="PANTHER" id="PTHR13349">
    <property type="entry name" value="TRANSLATION MACHINERY-ASSOCIATED PROTEIN 16"/>
    <property type="match status" value="1"/>
</dbReference>
<reference evidence="2" key="1">
    <citation type="journal article" date="2020" name="Fungal Divers.">
        <title>Resolving the Mortierellaceae phylogeny through synthesis of multi-gene phylogenetics and phylogenomics.</title>
        <authorList>
            <person name="Vandepol N."/>
            <person name="Liber J."/>
            <person name="Desiro A."/>
            <person name="Na H."/>
            <person name="Kennedy M."/>
            <person name="Barry K."/>
            <person name="Grigoriev I.V."/>
            <person name="Miller A.N."/>
            <person name="O'Donnell K."/>
            <person name="Stajich J.E."/>
            <person name="Bonito G."/>
        </authorList>
    </citation>
    <scope>NUCLEOTIDE SEQUENCE</scope>
    <source>
        <strain evidence="2">BC1065</strain>
    </source>
</reference>
<dbReference type="Proteomes" id="UP000807716">
    <property type="component" value="Unassembled WGS sequence"/>
</dbReference>
<gene>
    <name evidence="2" type="ORF">DFQ27_001979</name>
</gene>
<evidence type="ECO:0000313" key="3">
    <source>
        <dbReference type="Proteomes" id="UP000807716"/>
    </source>
</evidence>
<dbReference type="Gene3D" id="1.20.1440.170">
    <property type="entry name" value="Translation machinery-associated protein 16-like"/>
    <property type="match status" value="1"/>
</dbReference>